<dbReference type="EMBL" id="JAHJDP010000092">
    <property type="protein sequence ID" value="MBU2692439.1"/>
    <property type="molecule type" value="Genomic_DNA"/>
</dbReference>
<evidence type="ECO:0000313" key="3">
    <source>
        <dbReference type="Proteomes" id="UP000777784"/>
    </source>
</evidence>
<evidence type="ECO:0000259" key="1">
    <source>
        <dbReference type="PROSITE" id="PS51186"/>
    </source>
</evidence>
<dbReference type="PANTHER" id="PTHR43415:SF3">
    <property type="entry name" value="GNAT-FAMILY ACETYLTRANSFERASE"/>
    <property type="match status" value="1"/>
</dbReference>
<dbReference type="PANTHER" id="PTHR43415">
    <property type="entry name" value="SPERMIDINE N(1)-ACETYLTRANSFERASE"/>
    <property type="match status" value="1"/>
</dbReference>
<dbReference type="InterPro" id="IPR016181">
    <property type="entry name" value="Acyl_CoA_acyltransferase"/>
</dbReference>
<dbReference type="Pfam" id="PF13302">
    <property type="entry name" value="Acetyltransf_3"/>
    <property type="match status" value="1"/>
</dbReference>
<dbReference type="PROSITE" id="PS51186">
    <property type="entry name" value="GNAT"/>
    <property type="match status" value="1"/>
</dbReference>
<sequence length="191" mass="21690">MLIGGKVRLRKVEREDLCFLFDLLNDTGLQNYDVSMHAAISRYALDRDFEKLFHRQGWERFLITSHDGQDKYGIISVKEIKGVPNCYTLSIALTTRNTGCGYGSEAIQLLLGFMFRNRAAVRIGLEVRSYNTRAIHCFAGCGFIREGTLRQASFHDGAYCDVLVMSILRTEFMEKQQGKSQGQDSSSQHKC</sequence>
<comment type="caution">
    <text evidence="2">The sequence shown here is derived from an EMBL/GenBank/DDBJ whole genome shotgun (WGS) entry which is preliminary data.</text>
</comment>
<dbReference type="SUPFAM" id="SSF55729">
    <property type="entry name" value="Acyl-CoA N-acyltransferases (Nat)"/>
    <property type="match status" value="1"/>
</dbReference>
<protein>
    <submittedName>
        <fullName evidence="2">GNAT family N-acetyltransferase</fullName>
    </submittedName>
</protein>
<dbReference type="InterPro" id="IPR000182">
    <property type="entry name" value="GNAT_dom"/>
</dbReference>
<dbReference type="Proteomes" id="UP000777784">
    <property type="component" value="Unassembled WGS sequence"/>
</dbReference>
<feature type="domain" description="N-acetyltransferase" evidence="1">
    <location>
        <begin position="7"/>
        <end position="170"/>
    </location>
</feature>
<proteinExistence type="predicted"/>
<reference evidence="2" key="1">
    <citation type="submission" date="2021-05" db="EMBL/GenBank/DDBJ databases">
        <title>Energy efficiency and biological interactions define the core microbiome of deep oligotrophic groundwater.</title>
        <authorList>
            <person name="Mehrshad M."/>
            <person name="Lopez-Fernandez M."/>
            <person name="Bell E."/>
            <person name="Bernier-Latmani R."/>
            <person name="Bertilsson S."/>
            <person name="Dopson M."/>
        </authorList>
    </citation>
    <scope>NUCLEOTIDE SEQUENCE</scope>
    <source>
        <strain evidence="2">Modern_marine.mb.64</strain>
    </source>
</reference>
<organism evidence="2 3">
    <name type="scientific">Eiseniibacteriota bacterium</name>
    <dbReference type="NCBI Taxonomy" id="2212470"/>
    <lineage>
        <taxon>Bacteria</taxon>
        <taxon>Candidatus Eiseniibacteriota</taxon>
    </lineage>
</organism>
<dbReference type="Gene3D" id="3.40.630.30">
    <property type="match status" value="1"/>
</dbReference>
<dbReference type="GO" id="GO:0016747">
    <property type="term" value="F:acyltransferase activity, transferring groups other than amino-acyl groups"/>
    <property type="evidence" value="ECO:0007669"/>
    <property type="project" value="InterPro"/>
</dbReference>
<name>A0A948W7C0_UNCEI</name>
<evidence type="ECO:0000313" key="2">
    <source>
        <dbReference type="EMBL" id="MBU2692439.1"/>
    </source>
</evidence>
<dbReference type="AlphaFoldDB" id="A0A948W7C0"/>
<gene>
    <name evidence="2" type="ORF">KJ970_16060</name>
</gene>
<accession>A0A948W7C0</accession>